<keyword evidence="3" id="KW-1185">Reference proteome</keyword>
<dbReference type="AlphaFoldDB" id="A0A7J7SC63"/>
<gene>
    <name evidence="2" type="ORF">mMyoMyo1_009543</name>
</gene>
<feature type="region of interest" description="Disordered" evidence="1">
    <location>
        <begin position="49"/>
        <end position="75"/>
    </location>
</feature>
<comment type="caution">
    <text evidence="2">The sequence shown here is derived from an EMBL/GenBank/DDBJ whole genome shotgun (WGS) entry which is preliminary data.</text>
</comment>
<proteinExistence type="predicted"/>
<sequence>MFTRIYLSPSPFLSEINKKIFFILKREASCVATRPPLSNFFLPQKSWPSNRGECAEGPAGLGQSRSDGQTRAPLVSRADGPRKMRIHIPGHFLGAGRASGLQAEHACFLHMSGRRSLPRTEVVQKTPGRRPAPSPENRPVRGAEGCVLLRGMGAVGADEGQGLCSTTGPSAGLTEVRGCAARRSQPLPPAAVAAGDGGVEGELEASGFLPLQKA</sequence>
<evidence type="ECO:0000313" key="3">
    <source>
        <dbReference type="Proteomes" id="UP000527355"/>
    </source>
</evidence>
<organism evidence="2 3">
    <name type="scientific">Myotis myotis</name>
    <name type="common">Greater mouse-eared bat</name>
    <name type="synonym">Vespertilio myotis</name>
    <dbReference type="NCBI Taxonomy" id="51298"/>
    <lineage>
        <taxon>Eukaryota</taxon>
        <taxon>Metazoa</taxon>
        <taxon>Chordata</taxon>
        <taxon>Craniata</taxon>
        <taxon>Vertebrata</taxon>
        <taxon>Euteleostomi</taxon>
        <taxon>Mammalia</taxon>
        <taxon>Eutheria</taxon>
        <taxon>Laurasiatheria</taxon>
        <taxon>Chiroptera</taxon>
        <taxon>Yangochiroptera</taxon>
        <taxon>Vespertilionidae</taxon>
        <taxon>Myotis</taxon>
    </lineage>
</organism>
<dbReference type="Proteomes" id="UP000527355">
    <property type="component" value="Unassembled WGS sequence"/>
</dbReference>
<accession>A0A7J7SC63</accession>
<name>A0A7J7SC63_MYOMY</name>
<reference evidence="2 3" key="1">
    <citation type="journal article" date="2020" name="Nature">
        <title>Six reference-quality genomes reveal evolution of bat adaptations.</title>
        <authorList>
            <person name="Jebb D."/>
            <person name="Huang Z."/>
            <person name="Pippel M."/>
            <person name="Hughes G.M."/>
            <person name="Lavrichenko K."/>
            <person name="Devanna P."/>
            <person name="Winkler S."/>
            <person name="Jermiin L.S."/>
            <person name="Skirmuntt E.C."/>
            <person name="Katzourakis A."/>
            <person name="Burkitt-Gray L."/>
            <person name="Ray D.A."/>
            <person name="Sullivan K.A.M."/>
            <person name="Roscito J.G."/>
            <person name="Kirilenko B.M."/>
            <person name="Davalos L.M."/>
            <person name="Corthals A.P."/>
            <person name="Power M.L."/>
            <person name="Jones G."/>
            <person name="Ransome R.D."/>
            <person name="Dechmann D.K.N."/>
            <person name="Locatelli A.G."/>
            <person name="Puechmaille S.J."/>
            <person name="Fedrigo O."/>
            <person name="Jarvis E.D."/>
            <person name="Hiller M."/>
            <person name="Vernes S.C."/>
            <person name="Myers E.W."/>
            <person name="Teeling E.C."/>
        </authorList>
    </citation>
    <scope>NUCLEOTIDE SEQUENCE [LARGE SCALE GENOMIC DNA]</scope>
    <source>
        <strain evidence="2">MMyoMyo1</strain>
        <tissue evidence="2">Flight muscle</tissue>
    </source>
</reference>
<protein>
    <submittedName>
        <fullName evidence="2">Uncharacterized protein</fullName>
    </submittedName>
</protein>
<evidence type="ECO:0000313" key="2">
    <source>
        <dbReference type="EMBL" id="KAF6285992.1"/>
    </source>
</evidence>
<dbReference type="EMBL" id="JABWUV010000019">
    <property type="protein sequence ID" value="KAF6285992.1"/>
    <property type="molecule type" value="Genomic_DNA"/>
</dbReference>
<evidence type="ECO:0000256" key="1">
    <source>
        <dbReference type="SAM" id="MobiDB-lite"/>
    </source>
</evidence>
<feature type="region of interest" description="Disordered" evidence="1">
    <location>
        <begin position="188"/>
        <end position="214"/>
    </location>
</feature>
<feature type="region of interest" description="Disordered" evidence="1">
    <location>
        <begin position="120"/>
        <end position="141"/>
    </location>
</feature>